<organism evidence="2 3">
    <name type="scientific">Mycolicibacterium confluentis</name>
    <dbReference type="NCBI Taxonomy" id="28047"/>
    <lineage>
        <taxon>Bacteria</taxon>
        <taxon>Bacillati</taxon>
        <taxon>Actinomycetota</taxon>
        <taxon>Actinomycetes</taxon>
        <taxon>Mycobacteriales</taxon>
        <taxon>Mycobacteriaceae</taxon>
        <taxon>Mycolicibacterium</taxon>
    </lineage>
</organism>
<dbReference type="AlphaFoldDB" id="A0A7I7XSI3"/>
<evidence type="ECO:0000256" key="1">
    <source>
        <dbReference type="ARBA" id="ARBA00023125"/>
    </source>
</evidence>
<protein>
    <submittedName>
        <fullName evidence="2">Uncharacterized protein</fullName>
    </submittedName>
</protein>
<gene>
    <name evidence="2" type="ORF">MCNF_07930</name>
</gene>
<dbReference type="PRINTS" id="PR00455">
    <property type="entry name" value="HTHTETR"/>
</dbReference>
<evidence type="ECO:0000313" key="2">
    <source>
        <dbReference type="EMBL" id="BBZ32188.1"/>
    </source>
</evidence>
<dbReference type="PROSITE" id="PS50977">
    <property type="entry name" value="HTH_TETR_2"/>
    <property type="match status" value="1"/>
</dbReference>
<dbReference type="PANTHER" id="PTHR30055:SF226">
    <property type="entry name" value="HTH-TYPE TRANSCRIPTIONAL REGULATOR PKSA"/>
    <property type="match status" value="1"/>
</dbReference>
<dbReference type="Proteomes" id="UP000466931">
    <property type="component" value="Chromosome"/>
</dbReference>
<dbReference type="InterPro" id="IPR023772">
    <property type="entry name" value="DNA-bd_HTH_TetR-type_CS"/>
</dbReference>
<dbReference type="Pfam" id="PF00440">
    <property type="entry name" value="TetR_N"/>
    <property type="match status" value="1"/>
</dbReference>
<dbReference type="GO" id="GO:0000976">
    <property type="term" value="F:transcription cis-regulatory region binding"/>
    <property type="evidence" value="ECO:0007669"/>
    <property type="project" value="TreeGrafter"/>
</dbReference>
<dbReference type="InterPro" id="IPR041669">
    <property type="entry name" value="TetR_C_15"/>
</dbReference>
<accession>A0A7I7XSI3</accession>
<dbReference type="EMBL" id="AP022612">
    <property type="protein sequence ID" value="BBZ32188.1"/>
    <property type="molecule type" value="Genomic_DNA"/>
</dbReference>
<dbReference type="PROSITE" id="PS01081">
    <property type="entry name" value="HTH_TETR_1"/>
    <property type="match status" value="1"/>
</dbReference>
<dbReference type="OrthoDB" id="5242390at2"/>
<sequence length="206" mass="23310">MAKPRVEPRQQRSRDTYDKILTIAEEIFSELGYAGTTTNKVADAAGISIGTLYHYFPDKDALLYALAEQHLAGGSTLITVTFKRMRDTRPDLEESLRMVIDVIVRMHVEQFHLHHLLYDSAPRSEELEEQQYRIDGLIAEEVAWHLERVGVANEHRGLVAELLVSGVEAQVHRAIIDATLHGDKAADPKVLTDVLTQMWKRALENT</sequence>
<dbReference type="InterPro" id="IPR001647">
    <property type="entry name" value="HTH_TetR"/>
</dbReference>
<dbReference type="Gene3D" id="1.10.357.10">
    <property type="entry name" value="Tetracycline Repressor, domain 2"/>
    <property type="match status" value="1"/>
</dbReference>
<dbReference type="PANTHER" id="PTHR30055">
    <property type="entry name" value="HTH-TYPE TRANSCRIPTIONAL REGULATOR RUTR"/>
    <property type="match status" value="1"/>
</dbReference>
<dbReference type="GO" id="GO:0003700">
    <property type="term" value="F:DNA-binding transcription factor activity"/>
    <property type="evidence" value="ECO:0007669"/>
    <property type="project" value="TreeGrafter"/>
</dbReference>
<dbReference type="Pfam" id="PF17918">
    <property type="entry name" value="TetR_C_15"/>
    <property type="match status" value="1"/>
</dbReference>
<keyword evidence="3" id="KW-1185">Reference proteome</keyword>
<proteinExistence type="predicted"/>
<dbReference type="InterPro" id="IPR050109">
    <property type="entry name" value="HTH-type_TetR-like_transc_reg"/>
</dbReference>
<name>A0A7I7XSI3_9MYCO</name>
<reference evidence="2" key="1">
    <citation type="journal article" date="2019" name="Emerg. Microbes Infect.">
        <title>Comprehensive subspecies identification of 175 nontuberculous mycobacteria species based on 7547 genomic profiles.</title>
        <authorList>
            <person name="Matsumoto Y."/>
            <person name="Kinjo T."/>
            <person name="Motooka D."/>
            <person name="Nabeya D."/>
            <person name="Jung N."/>
            <person name="Uechi K."/>
            <person name="Horii T."/>
            <person name="Iida T."/>
            <person name="Fujita J."/>
            <person name="Nakamura S."/>
        </authorList>
    </citation>
    <scope>NUCLEOTIDE SEQUENCE [LARGE SCALE GENOMIC DNA]</scope>
    <source>
        <strain evidence="2">JCM 13671</strain>
    </source>
</reference>
<reference evidence="2" key="2">
    <citation type="submission" date="2020-02" db="EMBL/GenBank/DDBJ databases">
        <authorList>
            <person name="Matsumoto Y."/>
            <person name="Motooka D."/>
            <person name="Nakamura S."/>
        </authorList>
    </citation>
    <scope>NUCLEOTIDE SEQUENCE</scope>
    <source>
        <strain evidence="2">JCM 13671</strain>
    </source>
</reference>
<dbReference type="InterPro" id="IPR009057">
    <property type="entry name" value="Homeodomain-like_sf"/>
</dbReference>
<dbReference type="SUPFAM" id="SSF46689">
    <property type="entry name" value="Homeodomain-like"/>
    <property type="match status" value="1"/>
</dbReference>
<dbReference type="RefSeq" id="WP_085153845.1">
    <property type="nucleotide sequence ID" value="NZ_AP022612.1"/>
</dbReference>
<evidence type="ECO:0000313" key="3">
    <source>
        <dbReference type="Proteomes" id="UP000466931"/>
    </source>
</evidence>
<keyword evidence="1" id="KW-0238">DNA-binding</keyword>